<organism evidence="6 7">
    <name type="scientific">Adineta ricciae</name>
    <name type="common">Rotifer</name>
    <dbReference type="NCBI Taxonomy" id="249248"/>
    <lineage>
        <taxon>Eukaryota</taxon>
        <taxon>Metazoa</taxon>
        <taxon>Spiralia</taxon>
        <taxon>Gnathifera</taxon>
        <taxon>Rotifera</taxon>
        <taxon>Eurotatoria</taxon>
        <taxon>Bdelloidea</taxon>
        <taxon>Adinetida</taxon>
        <taxon>Adinetidae</taxon>
        <taxon>Adineta</taxon>
    </lineage>
</organism>
<keyword evidence="3" id="KW-0325">Glycoprotein</keyword>
<keyword evidence="2" id="KW-0677">Repeat</keyword>
<accession>A0A814RXJ6</accession>
<feature type="coiled-coil region" evidence="5">
    <location>
        <begin position="36"/>
        <end position="79"/>
    </location>
</feature>
<dbReference type="SUPFAM" id="SSF101898">
    <property type="entry name" value="NHL repeat"/>
    <property type="match status" value="1"/>
</dbReference>
<dbReference type="PROSITE" id="PS51125">
    <property type="entry name" value="NHL"/>
    <property type="match status" value="1"/>
</dbReference>
<dbReference type="GO" id="GO:0005576">
    <property type="term" value="C:extracellular region"/>
    <property type="evidence" value="ECO:0007669"/>
    <property type="project" value="TreeGrafter"/>
</dbReference>
<evidence type="ECO:0000313" key="6">
    <source>
        <dbReference type="EMBL" id="CAF1139282.1"/>
    </source>
</evidence>
<comment type="caution">
    <text evidence="6">The sequence shown here is derived from an EMBL/GenBank/DDBJ whole genome shotgun (WGS) entry which is preliminary data.</text>
</comment>
<feature type="repeat" description="NHL" evidence="4">
    <location>
        <begin position="429"/>
        <end position="468"/>
    </location>
</feature>
<evidence type="ECO:0000256" key="4">
    <source>
        <dbReference type="PROSITE-ProRule" id="PRU00504"/>
    </source>
</evidence>
<dbReference type="Gene3D" id="2.120.10.30">
    <property type="entry name" value="TolB, C-terminal domain"/>
    <property type="match status" value="1"/>
</dbReference>
<evidence type="ECO:0000256" key="5">
    <source>
        <dbReference type="SAM" id="Coils"/>
    </source>
</evidence>
<evidence type="ECO:0000256" key="1">
    <source>
        <dbReference type="ARBA" id="ARBA00022729"/>
    </source>
</evidence>
<sequence length="470" mass="53883">MSNDKLACLTCRKTKVTYNCDGCSSRFCYEHLGEHRQELNGELEGFINDYNEYQQMIIEQNENEQNMLLSQQIDRWETEAIEKIQQTAKDCRQRLSQCTKALVNEIKEEFYQLNAKIKQHKEDGFDEMDLDDLKAELQEITDEYLDSSKIFLRRHSQTFIHRVSIMSNLKLKYKKWKPNAITIVGKDGCGDALNQIFKPSAIAIDQNKTLYIADRGNHRIVRWKCDANEGQIIAGENEAEQEIDQLSNSINMIIDETNSSLIIADRNNRRVIQHFHQDPSYSQTLINNIDGYSVSKDKYGYLYVSDMKKHEVRRWRIGDQQGTLVAGGNGQGNRLNQLNYPTYIFVDDEQSVYVSDRGNSRVMKWEKDAEEGEIVAGGNGRGAGLSQLSAPGGLVVDQWGGIFVVDCGNHRIMRWYEDDEQGSIIVGGHGNGIGENQLDRPSTLSFDLDENLYVADYHNSRIQKFELMID</sequence>
<reference evidence="6" key="1">
    <citation type="submission" date="2021-02" db="EMBL/GenBank/DDBJ databases">
        <authorList>
            <person name="Nowell W R."/>
        </authorList>
    </citation>
    <scope>NUCLEOTIDE SEQUENCE</scope>
</reference>
<dbReference type="PANTHER" id="PTHR10680:SF28">
    <property type="entry name" value="SMP-30_GLUCONOLACTONASE_LRE-LIKE REGION DOMAIN-CONTAINING PROTEIN"/>
    <property type="match status" value="1"/>
</dbReference>
<name>A0A814RXJ6_ADIRI</name>
<dbReference type="CDD" id="cd05819">
    <property type="entry name" value="NHL"/>
    <property type="match status" value="1"/>
</dbReference>
<protein>
    <submittedName>
        <fullName evidence="6">Uncharacterized protein</fullName>
    </submittedName>
</protein>
<feature type="coiled-coil region" evidence="5">
    <location>
        <begin position="103"/>
        <end position="150"/>
    </location>
</feature>
<dbReference type="InterPro" id="IPR001258">
    <property type="entry name" value="NHL_repeat"/>
</dbReference>
<keyword evidence="5" id="KW-0175">Coiled coil</keyword>
<gene>
    <name evidence="6" type="ORF">XAT740_LOCUS20329</name>
</gene>
<dbReference type="InterPro" id="IPR011042">
    <property type="entry name" value="6-blade_b-propeller_TolB-like"/>
</dbReference>
<dbReference type="Proteomes" id="UP000663828">
    <property type="component" value="Unassembled WGS sequence"/>
</dbReference>
<evidence type="ECO:0000256" key="3">
    <source>
        <dbReference type="ARBA" id="ARBA00023180"/>
    </source>
</evidence>
<dbReference type="Gene3D" id="2.40.10.500">
    <property type="match status" value="2"/>
</dbReference>
<evidence type="ECO:0000256" key="2">
    <source>
        <dbReference type="ARBA" id="ARBA00022737"/>
    </source>
</evidence>
<dbReference type="Pfam" id="PF01436">
    <property type="entry name" value="NHL"/>
    <property type="match status" value="2"/>
</dbReference>
<dbReference type="EMBL" id="CAJNOR010001417">
    <property type="protein sequence ID" value="CAF1139282.1"/>
    <property type="molecule type" value="Genomic_DNA"/>
</dbReference>
<proteinExistence type="predicted"/>
<keyword evidence="7" id="KW-1185">Reference proteome</keyword>
<evidence type="ECO:0000313" key="7">
    <source>
        <dbReference type="Proteomes" id="UP000663828"/>
    </source>
</evidence>
<dbReference type="AlphaFoldDB" id="A0A814RXJ6"/>
<keyword evidence="1" id="KW-0732">Signal</keyword>
<dbReference type="PANTHER" id="PTHR10680">
    <property type="entry name" value="PEPTIDYL-GLYCINE ALPHA-AMIDATING MONOOXYGENASE"/>
    <property type="match status" value="1"/>
</dbReference>